<comment type="caution">
    <text evidence="2">The sequence shown here is derived from an EMBL/GenBank/DDBJ whole genome shotgun (WGS) entry which is preliminary data.</text>
</comment>
<protein>
    <submittedName>
        <fullName evidence="2">NAD(P)H-binding protein</fullName>
    </submittedName>
</protein>
<dbReference type="PANTHER" id="PTHR43162:SF1">
    <property type="entry name" value="PRESTALK A DIFFERENTIATION PROTEIN A"/>
    <property type="match status" value="1"/>
</dbReference>
<dbReference type="InterPro" id="IPR051604">
    <property type="entry name" value="Ergot_Alk_Oxidoreductase"/>
</dbReference>
<keyword evidence="3" id="KW-1185">Reference proteome</keyword>
<name>A0A941FD97_9ACTN</name>
<dbReference type="SUPFAM" id="SSF51735">
    <property type="entry name" value="NAD(P)-binding Rossmann-fold domains"/>
    <property type="match status" value="1"/>
</dbReference>
<organism evidence="2 3">
    <name type="scientific">Streptomyces tuirus</name>
    <dbReference type="NCBI Taxonomy" id="68278"/>
    <lineage>
        <taxon>Bacteria</taxon>
        <taxon>Bacillati</taxon>
        <taxon>Actinomycetota</taxon>
        <taxon>Actinomycetes</taxon>
        <taxon>Kitasatosporales</taxon>
        <taxon>Streptomycetaceae</taxon>
        <taxon>Streptomyces</taxon>
    </lineage>
</organism>
<dbReference type="AlphaFoldDB" id="A0A941FD97"/>
<dbReference type="EMBL" id="JAGTPG010000002">
    <property type="protein sequence ID" value="MBR8641141.1"/>
    <property type="molecule type" value="Genomic_DNA"/>
</dbReference>
<gene>
    <name evidence="2" type="ORF">KEF29_21990</name>
</gene>
<reference evidence="2 3" key="1">
    <citation type="submission" date="2021-04" db="EMBL/GenBank/DDBJ databases">
        <title>Characterization of the biosynthetic gene cluster of new lipopeptides with antitumor activity in the genome of the marine Streptomyces PHM034.</title>
        <authorList>
            <person name="Ceniceros A."/>
            <person name="Canedo L."/>
            <person name="Mendez C."/>
            <person name="Olano C."/>
            <person name="Schleissner C."/>
            <person name="Cuevas C."/>
            <person name="De La Calle F."/>
            <person name="Salas J.A."/>
        </authorList>
    </citation>
    <scope>NUCLEOTIDE SEQUENCE [LARGE SCALE GENOMIC DNA]</scope>
    <source>
        <strain evidence="2 3">PHM034</strain>
    </source>
</reference>
<evidence type="ECO:0000259" key="1">
    <source>
        <dbReference type="Pfam" id="PF13460"/>
    </source>
</evidence>
<accession>A0A941FD97</accession>
<sequence>MIAVTGPTGNVGRALVERLAAAGRPVRALTRDPLRARLPAAAEAVRLDPGDPALFEGATKLFLYVQAGGDHTPRLLAAARAAGVRHVVLLSSGIIDSGAAESHPIHVLHATAEQHVRDSGLAWTFLRPNAFAANAFQWAPQIRAGDTARGVFADGRSAPIHEDDIAAVAERALLDDGHEGAAHRLTGPEAITNAGQVTAIGTALGRELRFAEVSPDEAGPELFPHVPPDMLQALLKSFAATVGTPPEITATVREITGRPARPFAVWAEDHAGDFKGEEQSSTG</sequence>
<dbReference type="Proteomes" id="UP000682308">
    <property type="component" value="Unassembled WGS sequence"/>
</dbReference>
<dbReference type="Pfam" id="PF13460">
    <property type="entry name" value="NAD_binding_10"/>
    <property type="match status" value="1"/>
</dbReference>
<evidence type="ECO:0000313" key="2">
    <source>
        <dbReference type="EMBL" id="MBR8641141.1"/>
    </source>
</evidence>
<dbReference type="Gene3D" id="3.90.25.10">
    <property type="entry name" value="UDP-galactose 4-epimerase, domain 1"/>
    <property type="match status" value="1"/>
</dbReference>
<evidence type="ECO:0000313" key="3">
    <source>
        <dbReference type="Proteomes" id="UP000682308"/>
    </source>
</evidence>
<dbReference type="InterPro" id="IPR016040">
    <property type="entry name" value="NAD(P)-bd_dom"/>
</dbReference>
<proteinExistence type="predicted"/>
<dbReference type="InterPro" id="IPR036291">
    <property type="entry name" value="NAD(P)-bd_dom_sf"/>
</dbReference>
<feature type="domain" description="NAD(P)-binding" evidence="1">
    <location>
        <begin position="6"/>
        <end position="175"/>
    </location>
</feature>
<dbReference type="Gene3D" id="3.40.50.720">
    <property type="entry name" value="NAD(P)-binding Rossmann-like Domain"/>
    <property type="match status" value="1"/>
</dbReference>
<dbReference type="PANTHER" id="PTHR43162">
    <property type="match status" value="1"/>
</dbReference>